<dbReference type="RefSeq" id="WP_199391084.1">
    <property type="nucleotide sequence ID" value="NZ_JAEMHL010000021.1"/>
</dbReference>
<organism evidence="1 2">
    <name type="scientific">Geomonas anaerohicana</name>
    <dbReference type="NCBI Taxonomy" id="2798583"/>
    <lineage>
        <taxon>Bacteria</taxon>
        <taxon>Pseudomonadati</taxon>
        <taxon>Thermodesulfobacteriota</taxon>
        <taxon>Desulfuromonadia</taxon>
        <taxon>Geobacterales</taxon>
        <taxon>Geobacteraceae</taxon>
        <taxon>Geomonas</taxon>
    </lineage>
</organism>
<comment type="caution">
    <text evidence="1">The sequence shown here is derived from an EMBL/GenBank/DDBJ whole genome shotgun (WGS) entry which is preliminary data.</text>
</comment>
<keyword evidence="2" id="KW-1185">Reference proteome</keyword>
<sequence length="120" mass="13536">MEDLLSNIEEDVLALVGQIEYGDISDLPTYWKSLLDSLLKLDMFRGVPAIEVSEVLNKVPANLKDTSLVRLTEQMEEISAISSTDTIEDEDLSDLRDMAVDFEKRFMHLLEGIQENASSE</sequence>
<reference evidence="1 2" key="1">
    <citation type="submission" date="2020-12" db="EMBL/GenBank/DDBJ databases">
        <title>Geomonas sp. Red421, isolated from paddy soil.</title>
        <authorList>
            <person name="Xu Z."/>
            <person name="Zhang Z."/>
            <person name="Masuda Y."/>
            <person name="Itoh H."/>
            <person name="Senoo K."/>
        </authorList>
    </citation>
    <scope>NUCLEOTIDE SEQUENCE [LARGE SCALE GENOMIC DNA]</scope>
    <source>
        <strain evidence="1 2">Red421</strain>
    </source>
</reference>
<evidence type="ECO:0000313" key="1">
    <source>
        <dbReference type="EMBL" id="MBJ6752680.1"/>
    </source>
</evidence>
<protein>
    <submittedName>
        <fullName evidence="1">Uncharacterized protein</fullName>
    </submittedName>
</protein>
<gene>
    <name evidence="1" type="ORF">JFN91_20885</name>
</gene>
<dbReference type="EMBL" id="JAEMHL010000021">
    <property type="protein sequence ID" value="MBJ6752680.1"/>
    <property type="molecule type" value="Genomic_DNA"/>
</dbReference>
<name>A0ABS0YK49_9BACT</name>
<proteinExistence type="predicted"/>
<dbReference type="Proteomes" id="UP000614714">
    <property type="component" value="Unassembled WGS sequence"/>
</dbReference>
<accession>A0ABS0YK49</accession>
<evidence type="ECO:0000313" key="2">
    <source>
        <dbReference type="Proteomes" id="UP000614714"/>
    </source>
</evidence>